<dbReference type="RefSeq" id="WP_091828422.1">
    <property type="nucleotide sequence ID" value="NZ_FNZK01000001.1"/>
</dbReference>
<dbReference type="InterPro" id="IPR011468">
    <property type="entry name" value="DUF1574"/>
</dbReference>
<name>A0A1H6TY70_9FIRM</name>
<keyword evidence="2" id="KW-1185">Reference proteome</keyword>
<protein>
    <recommendedName>
        <fullName evidence="3">D-alanyl-lipoteichoic acid biosynthesis protein DltD</fullName>
    </recommendedName>
</protein>
<dbReference type="Pfam" id="PF07611">
    <property type="entry name" value="DUF1574"/>
    <property type="match status" value="1"/>
</dbReference>
<reference evidence="1 2" key="1">
    <citation type="submission" date="2016-10" db="EMBL/GenBank/DDBJ databases">
        <authorList>
            <person name="de Groot N.N."/>
        </authorList>
    </citation>
    <scope>NUCLEOTIDE SEQUENCE [LARGE SCALE GENOMIC DNA]</scope>
    <source>
        <strain evidence="1 2">DSM 2179</strain>
    </source>
</reference>
<gene>
    <name evidence="1" type="ORF">SAMN05660742_101203</name>
</gene>
<proteinExistence type="predicted"/>
<dbReference type="SUPFAM" id="SSF52266">
    <property type="entry name" value="SGNH hydrolase"/>
    <property type="match status" value="1"/>
</dbReference>
<dbReference type="STRING" id="84035.SAMN05660742_101203"/>
<organism evidence="1 2">
    <name type="scientific">Propionispira arboris</name>
    <dbReference type="NCBI Taxonomy" id="84035"/>
    <lineage>
        <taxon>Bacteria</taxon>
        <taxon>Bacillati</taxon>
        <taxon>Bacillota</taxon>
        <taxon>Negativicutes</taxon>
        <taxon>Selenomonadales</taxon>
        <taxon>Selenomonadaceae</taxon>
        <taxon>Propionispira</taxon>
    </lineage>
</organism>
<dbReference type="Proteomes" id="UP000199662">
    <property type="component" value="Unassembled WGS sequence"/>
</dbReference>
<evidence type="ECO:0000313" key="1">
    <source>
        <dbReference type="EMBL" id="SEI84146.1"/>
    </source>
</evidence>
<evidence type="ECO:0008006" key="3">
    <source>
        <dbReference type="Google" id="ProtNLM"/>
    </source>
</evidence>
<accession>A0A1H6TY70</accession>
<evidence type="ECO:0000313" key="2">
    <source>
        <dbReference type="Proteomes" id="UP000199662"/>
    </source>
</evidence>
<dbReference type="AlphaFoldDB" id="A0A1H6TY70"/>
<dbReference type="EMBL" id="FNZK01000001">
    <property type="protein sequence ID" value="SEI84146.1"/>
    <property type="molecule type" value="Genomic_DNA"/>
</dbReference>
<sequence>MSYKRSFILILSVLLFGLAGSAVFNYYIDPAGIFRTSQYEAGIANIILSGKNAANVGNCDERLVQKYIVENSKDQLDVLVLGSSRTMQIHSYLFPQKKFFNNSVSSAALEDDIAIFGMYQKKKILPKKVIIGLDPWLLNKYNGRMDWQSIANDYKNACGYMGISYSSAKGKTLEQRMYKKYLELISLPYLQASYQNWKQRKTKQNTYYETTATDLPVSIKFADGALGYPAAQRNVTVEDAEAKAVKLAASKPIEFLGDFNEMDKDYQQEFEKFIAYLQSQDIEVVFFLPPYHPLVYNVLQINPQYSVARETETYFRDFAKQHNISVLGSYNPAINGLSAVDFYDGMHIKTEAVDRVFKSGILTQ</sequence>